<dbReference type="KEGG" id="vg:10329528"/>
<keyword evidence="2" id="KW-1185">Reference proteome</keyword>
<dbReference type="EMBL" id="GU071103">
    <property type="protein sequence ID" value="ADO99026.1"/>
    <property type="molecule type" value="Genomic_DNA"/>
</dbReference>
<proteinExistence type="predicted"/>
<sequence>MKNRFKRGQFIIYEGRSAYINFVSDQYITVCTHETMKPPEEAEHAMSPIRQVNVVVNSIYWDQIFPDPERPYNRFSTEYTEIVENLK</sequence>
<dbReference type="OrthoDB" id="26537at10239"/>
<reference evidence="1 2" key="1">
    <citation type="journal article" date="2010" name="Environ. Microbiol.">
        <title>Genomic analysis of oceanic cyanobacterial myoviruses compared with T4-like myoviruses from diverse hosts and environments.</title>
        <authorList>
            <person name="Sullivan M.B."/>
            <person name="Huang K.H."/>
            <person name="Ignacio-Espinoza J.C."/>
            <person name="Berlin A.M."/>
            <person name="Kelly L."/>
            <person name="Weigele P.R."/>
            <person name="DeFrancesco A.S."/>
            <person name="Kern S.E."/>
            <person name="Thompson L.R."/>
            <person name="Young S."/>
            <person name="Yandava C."/>
            <person name="Fu R."/>
            <person name="Krastins B."/>
            <person name="Chase M."/>
            <person name="Sarracino D."/>
            <person name="Osburne M.S."/>
            <person name="Henn M.R."/>
            <person name="Chisholm S.W."/>
        </authorList>
    </citation>
    <scope>NUCLEOTIDE SEQUENCE [LARGE SCALE GENOMIC DNA]</scope>
    <source>
        <strain evidence="1">NATL1A-15</strain>
    </source>
</reference>
<name>E3SNJ5_9CAUD</name>
<dbReference type="GeneID" id="10329528"/>
<organism evidence="1 2">
    <name type="scientific">Prochlorococcus phage P-SSM7</name>
    <dbReference type="NCBI Taxonomy" id="445688"/>
    <lineage>
        <taxon>Viruses</taxon>
        <taxon>Duplodnaviria</taxon>
        <taxon>Heunggongvirae</taxon>
        <taxon>Uroviricota</taxon>
        <taxon>Caudoviricetes</taxon>
        <taxon>Pantevenvirales</taxon>
        <taxon>Kyanoviridae</taxon>
        <taxon>Palaemonvirus</taxon>
        <taxon>Palaemonvirus pssm7</taxon>
    </lineage>
</organism>
<gene>
    <name evidence="1" type="ORF">PSSM7_077</name>
</gene>
<dbReference type="RefSeq" id="YP_004324908.1">
    <property type="nucleotide sequence ID" value="NC_015290.1"/>
</dbReference>
<evidence type="ECO:0000313" key="2">
    <source>
        <dbReference type="Proteomes" id="UP000006532"/>
    </source>
</evidence>
<evidence type="ECO:0000313" key="1">
    <source>
        <dbReference type="EMBL" id="ADO99026.1"/>
    </source>
</evidence>
<accession>E3SNJ5</accession>
<protein>
    <submittedName>
        <fullName evidence="1">Uncharacterized protein</fullName>
    </submittedName>
</protein>
<dbReference type="Proteomes" id="UP000006532">
    <property type="component" value="Segment"/>
</dbReference>